<accession>A0ABV9QMP6</accession>
<organism evidence="1 2">
    <name type="scientific">Filifactor villosus</name>
    <dbReference type="NCBI Taxonomy" id="29374"/>
    <lineage>
        <taxon>Bacteria</taxon>
        <taxon>Bacillati</taxon>
        <taxon>Bacillota</taxon>
        <taxon>Clostridia</taxon>
        <taxon>Peptostreptococcales</taxon>
        <taxon>Filifactoraceae</taxon>
        <taxon>Filifactor</taxon>
    </lineage>
</organism>
<dbReference type="PANTHER" id="PTHR46658:SF1">
    <property type="entry name" value="CYS OR MET METABOLISM PYRIDOXAL-PHOSPHATE-DEPENDENT ENZYME"/>
    <property type="match status" value="1"/>
</dbReference>
<gene>
    <name evidence="1" type="ORF">ACFO4R_07610</name>
</gene>
<proteinExistence type="predicted"/>
<evidence type="ECO:0000313" key="1">
    <source>
        <dbReference type="EMBL" id="MFC4804946.1"/>
    </source>
</evidence>
<dbReference type="InterPro" id="IPR015424">
    <property type="entry name" value="PyrdxlP-dep_Trfase"/>
</dbReference>
<dbReference type="RefSeq" id="WP_379788476.1">
    <property type="nucleotide sequence ID" value="NZ_JBHSHL010000027.1"/>
</dbReference>
<dbReference type="SUPFAM" id="SSF53383">
    <property type="entry name" value="PLP-dependent transferases"/>
    <property type="match status" value="1"/>
</dbReference>
<dbReference type="Proteomes" id="UP001595916">
    <property type="component" value="Unassembled WGS sequence"/>
</dbReference>
<keyword evidence="1" id="KW-0808">Transferase</keyword>
<dbReference type="InterPro" id="IPR015421">
    <property type="entry name" value="PyrdxlP-dep_Trfase_major"/>
</dbReference>
<keyword evidence="1" id="KW-0032">Aminotransferase</keyword>
<sequence length="429" mass="47569">MKTNLEQFLAEEFGISEDLVTQMKKVEEQLEKEFLHYDEIRDYNQYKVLRAMQKCRLSDVHFNWTTGYGYDDIGREKVEEIFATVFGAQDALVRPNIVNGTHALTLCLQALLYPGDEMLSISSKPYDTLDKVIGISEDVQSLKSYGVKYKQVDLLDNGDFDKEGIKREILASSSLKMIYIQRSKGYSSRKSLTVKDIGGIISFIRGFEKDAVIMVDNCYGELLDTKEPTEVGADIMAGSLIKNPGGGLALTGGYVCGRKDLIELVAKRLTSPGIGKECGLTFGMSRTILQGLFFAPSVVNGAVKGAMFCSKLFEESGYRTFPLWSEERSDIIQAVRLSSPEEIIAFCKGVQEAAPVDSFVSPEPWAMPGYQDPVIMAAGSFIQGSSIELSADAPIREPYTVYFQGGLTYAYSKMGSLLALRNILRLKRS</sequence>
<name>A0ABV9QMP6_9FIRM</name>
<reference evidence="2" key="1">
    <citation type="journal article" date="2019" name="Int. J. Syst. Evol. Microbiol.">
        <title>The Global Catalogue of Microorganisms (GCM) 10K type strain sequencing project: providing services to taxonomists for standard genome sequencing and annotation.</title>
        <authorList>
            <consortium name="The Broad Institute Genomics Platform"/>
            <consortium name="The Broad Institute Genome Sequencing Center for Infectious Disease"/>
            <person name="Wu L."/>
            <person name="Ma J."/>
        </authorList>
    </citation>
    <scope>NUCLEOTIDE SEQUENCE [LARGE SCALE GENOMIC DNA]</scope>
    <source>
        <strain evidence="2">CCUG 46385</strain>
    </source>
</reference>
<keyword evidence="2" id="KW-1185">Reference proteome</keyword>
<evidence type="ECO:0000313" key="2">
    <source>
        <dbReference type="Proteomes" id="UP001595916"/>
    </source>
</evidence>
<dbReference type="EMBL" id="JBHSHL010000027">
    <property type="protein sequence ID" value="MFC4804946.1"/>
    <property type="molecule type" value="Genomic_DNA"/>
</dbReference>
<dbReference type="PANTHER" id="PTHR46658">
    <property type="entry name" value="CYS OR MET METABOLISM PYRIDOXAL-PHOSPHATE-DEPENDENT ENZYME"/>
    <property type="match status" value="1"/>
</dbReference>
<comment type="caution">
    <text evidence="1">The sequence shown here is derived from an EMBL/GenBank/DDBJ whole genome shotgun (WGS) entry which is preliminary data.</text>
</comment>
<dbReference type="Pfam" id="PF06838">
    <property type="entry name" value="Met_gamma_lyase"/>
    <property type="match status" value="1"/>
</dbReference>
<dbReference type="GO" id="GO:0008483">
    <property type="term" value="F:transaminase activity"/>
    <property type="evidence" value="ECO:0007669"/>
    <property type="project" value="UniProtKB-KW"/>
</dbReference>
<dbReference type="Gene3D" id="3.40.640.10">
    <property type="entry name" value="Type I PLP-dependent aspartate aminotransferase-like (Major domain)"/>
    <property type="match status" value="1"/>
</dbReference>
<dbReference type="Gene3D" id="3.90.1150.60">
    <property type="entry name" value="Methioning gamme-lyase, C-terminal domain"/>
    <property type="match status" value="1"/>
</dbReference>
<protein>
    <submittedName>
        <fullName evidence="1">Aminotransferase class I/II-fold pyridoxal phosphate-dependent enzyme</fullName>
    </submittedName>
</protein>
<dbReference type="InterPro" id="IPR009651">
    <property type="entry name" value="Met_g_lyase_put"/>
</dbReference>